<feature type="domain" description="GGDEF" evidence="3">
    <location>
        <begin position="234"/>
        <end position="366"/>
    </location>
</feature>
<dbReference type="Gene3D" id="3.30.70.270">
    <property type="match status" value="1"/>
</dbReference>
<dbReference type="PANTHER" id="PTHR45138">
    <property type="entry name" value="REGULATORY COMPONENTS OF SENSORY TRANSDUCTION SYSTEM"/>
    <property type="match status" value="1"/>
</dbReference>
<dbReference type="InterPro" id="IPR050469">
    <property type="entry name" value="Diguanylate_Cyclase"/>
</dbReference>
<keyword evidence="4" id="KW-0808">Transferase</keyword>
<dbReference type="PATRIC" id="fig|1609969.3.peg.601"/>
<name>A0A0F0CU81_9BACT</name>
<dbReference type="CDD" id="cd01949">
    <property type="entry name" value="GGDEF"/>
    <property type="match status" value="1"/>
</dbReference>
<dbReference type="Pfam" id="PF00990">
    <property type="entry name" value="GGDEF"/>
    <property type="match status" value="1"/>
</dbReference>
<keyword evidence="5" id="KW-1185">Reference proteome</keyword>
<dbReference type="FunFam" id="3.30.70.270:FF:000001">
    <property type="entry name" value="Diguanylate cyclase domain protein"/>
    <property type="match status" value="1"/>
</dbReference>
<dbReference type="PANTHER" id="PTHR45138:SF9">
    <property type="entry name" value="DIGUANYLATE CYCLASE DGCM-RELATED"/>
    <property type="match status" value="1"/>
</dbReference>
<proteinExistence type="predicted"/>
<protein>
    <recommendedName>
        <fullName evidence="1">diguanylate cyclase</fullName>
        <ecNumber evidence="1">2.7.7.65</ecNumber>
    </recommendedName>
</protein>
<evidence type="ECO:0000313" key="5">
    <source>
        <dbReference type="Proteomes" id="UP000033428"/>
    </source>
</evidence>
<gene>
    <name evidence="4" type="ORF">OMAG_000549</name>
</gene>
<dbReference type="InterPro" id="IPR000160">
    <property type="entry name" value="GGDEF_dom"/>
</dbReference>
<dbReference type="GO" id="GO:1902201">
    <property type="term" value="P:negative regulation of bacterial-type flagellum-dependent cell motility"/>
    <property type="evidence" value="ECO:0007669"/>
    <property type="project" value="TreeGrafter"/>
</dbReference>
<dbReference type="InterPro" id="IPR003018">
    <property type="entry name" value="GAF"/>
</dbReference>
<dbReference type="SMART" id="SM00065">
    <property type="entry name" value="GAF"/>
    <property type="match status" value="1"/>
</dbReference>
<dbReference type="Pfam" id="PF01590">
    <property type="entry name" value="GAF"/>
    <property type="match status" value="1"/>
</dbReference>
<dbReference type="EC" id="2.7.7.65" evidence="1"/>
<sequence>MRQEYTVKAEKIQEDINLIQNHYKNRVREISAMEGKISSLLQLKNISDELSFSFSEEDVIRVAVDRTFETFKDDSRVMLFLVAEKRYGLELVCTAMGEKAKPVIMKKGGTFERWVIKNMQSLLVKDARKDFRFSLNPDEDNEEYIAIISKPFISDGNIIGVLKVDSKKEGVFEQHELRMLDIIGEIATVAIKNARLYRKTEELAIRDSLTGLYVYRYFMDRLEAEVKRAIRSNVPFAVFMIDIDNFKGFNDKHGHVAGDLVLKNVGSILNKKYSAGDIACRYGGEEFAFVALNYNKTQAVKLAEEIREDIARAPIEVRREKITVTVSIGVAVFGVDAKFREDLLMEADKCLYRAKAEGKNRVVCAD</sequence>
<evidence type="ECO:0000313" key="4">
    <source>
        <dbReference type="EMBL" id="KJJ85594.1"/>
    </source>
</evidence>
<reference evidence="4 5" key="1">
    <citation type="submission" date="2015-02" db="EMBL/GenBank/DDBJ databases">
        <title>Single-cell genomics of uncultivated deep-branching MTB reveals a conserved set of magnetosome genes.</title>
        <authorList>
            <person name="Kolinko S."/>
            <person name="Richter M."/>
            <person name="Glockner F.O."/>
            <person name="Brachmann A."/>
            <person name="Schuler D."/>
        </authorList>
    </citation>
    <scope>NUCLEOTIDE SEQUENCE [LARGE SCALE GENOMIC DNA]</scope>
    <source>
        <strain evidence="4">SKK-01</strain>
    </source>
</reference>
<dbReference type="GO" id="GO:0005886">
    <property type="term" value="C:plasma membrane"/>
    <property type="evidence" value="ECO:0007669"/>
    <property type="project" value="TreeGrafter"/>
</dbReference>
<dbReference type="GO" id="GO:0052621">
    <property type="term" value="F:diguanylate cyclase activity"/>
    <property type="evidence" value="ECO:0007669"/>
    <property type="project" value="UniProtKB-EC"/>
</dbReference>
<accession>A0A0F0CU81</accession>
<comment type="catalytic activity">
    <reaction evidence="2">
        <text>2 GTP = 3',3'-c-di-GMP + 2 diphosphate</text>
        <dbReference type="Rhea" id="RHEA:24898"/>
        <dbReference type="ChEBI" id="CHEBI:33019"/>
        <dbReference type="ChEBI" id="CHEBI:37565"/>
        <dbReference type="ChEBI" id="CHEBI:58805"/>
        <dbReference type="EC" id="2.7.7.65"/>
    </reaction>
</comment>
<dbReference type="GO" id="GO:0016301">
    <property type="term" value="F:kinase activity"/>
    <property type="evidence" value="ECO:0007669"/>
    <property type="project" value="UniProtKB-KW"/>
</dbReference>
<evidence type="ECO:0000259" key="3">
    <source>
        <dbReference type="PROSITE" id="PS50887"/>
    </source>
</evidence>
<dbReference type="SMART" id="SM00267">
    <property type="entry name" value="GGDEF"/>
    <property type="match status" value="1"/>
</dbReference>
<keyword evidence="4" id="KW-0418">Kinase</keyword>
<dbReference type="SUPFAM" id="SSF55781">
    <property type="entry name" value="GAF domain-like"/>
    <property type="match status" value="1"/>
</dbReference>
<dbReference type="NCBIfam" id="TIGR00254">
    <property type="entry name" value="GGDEF"/>
    <property type="match status" value="1"/>
</dbReference>
<evidence type="ECO:0000256" key="2">
    <source>
        <dbReference type="ARBA" id="ARBA00034247"/>
    </source>
</evidence>
<dbReference type="InterPro" id="IPR043128">
    <property type="entry name" value="Rev_trsase/Diguanyl_cyclase"/>
</dbReference>
<dbReference type="InterPro" id="IPR029787">
    <property type="entry name" value="Nucleotide_cyclase"/>
</dbReference>
<dbReference type="AlphaFoldDB" id="A0A0F0CU81"/>
<dbReference type="SUPFAM" id="SSF55073">
    <property type="entry name" value="Nucleotide cyclase"/>
    <property type="match status" value="1"/>
</dbReference>
<dbReference type="Proteomes" id="UP000033428">
    <property type="component" value="Unassembled WGS sequence"/>
</dbReference>
<dbReference type="PROSITE" id="PS50887">
    <property type="entry name" value="GGDEF"/>
    <property type="match status" value="1"/>
</dbReference>
<dbReference type="GO" id="GO:0043709">
    <property type="term" value="P:cell adhesion involved in single-species biofilm formation"/>
    <property type="evidence" value="ECO:0007669"/>
    <property type="project" value="TreeGrafter"/>
</dbReference>
<comment type="caution">
    <text evidence="4">The sequence shown here is derived from an EMBL/GenBank/DDBJ whole genome shotgun (WGS) entry which is preliminary data.</text>
</comment>
<organism evidence="4 5">
    <name type="scientific">Candidatus Omnitrophus magneticus</name>
    <dbReference type="NCBI Taxonomy" id="1609969"/>
    <lineage>
        <taxon>Bacteria</taxon>
        <taxon>Pseudomonadati</taxon>
        <taxon>Candidatus Omnitrophota</taxon>
        <taxon>Candidatus Omnitrophus</taxon>
    </lineage>
</organism>
<dbReference type="EMBL" id="JYNY01000114">
    <property type="protein sequence ID" value="KJJ85594.1"/>
    <property type="molecule type" value="Genomic_DNA"/>
</dbReference>
<evidence type="ECO:0000256" key="1">
    <source>
        <dbReference type="ARBA" id="ARBA00012528"/>
    </source>
</evidence>
<dbReference type="Gene3D" id="3.30.450.40">
    <property type="match status" value="1"/>
</dbReference>
<dbReference type="InterPro" id="IPR029016">
    <property type="entry name" value="GAF-like_dom_sf"/>
</dbReference>